<protein>
    <submittedName>
        <fullName evidence="2">Metal-dependent phosphoesterase, PHP family</fullName>
    </submittedName>
</protein>
<dbReference type="CDD" id="cd07438">
    <property type="entry name" value="PHP_HisPPase_AMP"/>
    <property type="match status" value="1"/>
</dbReference>
<evidence type="ECO:0000259" key="1">
    <source>
        <dbReference type="Pfam" id="PF02811"/>
    </source>
</evidence>
<dbReference type="PATRIC" id="fig|1609969.3.peg.1134"/>
<gene>
    <name evidence="2" type="ORF">OMAG_001055</name>
</gene>
<comment type="caution">
    <text evidence="2">The sequence shown here is derived from an EMBL/GenBank/DDBJ whole genome shotgun (WGS) entry which is preliminary data.</text>
</comment>
<dbReference type="GO" id="GO:0035312">
    <property type="term" value="F:5'-3' DNA exonuclease activity"/>
    <property type="evidence" value="ECO:0007669"/>
    <property type="project" value="TreeGrafter"/>
</dbReference>
<dbReference type="AlphaFoldDB" id="A0A0F0CU74"/>
<dbReference type="Proteomes" id="UP000033428">
    <property type="component" value="Unassembled WGS sequence"/>
</dbReference>
<dbReference type="Gene3D" id="1.10.150.650">
    <property type="match status" value="1"/>
</dbReference>
<dbReference type="EMBL" id="JYNY01000222">
    <property type="protein sequence ID" value="KJJ85091.1"/>
    <property type="molecule type" value="Genomic_DNA"/>
</dbReference>
<organism evidence="2 3">
    <name type="scientific">Candidatus Omnitrophus magneticus</name>
    <dbReference type="NCBI Taxonomy" id="1609969"/>
    <lineage>
        <taxon>Bacteria</taxon>
        <taxon>Pseudomonadati</taxon>
        <taxon>Candidatus Omnitrophota</taxon>
        <taxon>Candidatus Omnitrophus</taxon>
    </lineage>
</organism>
<dbReference type="InterPro" id="IPR052018">
    <property type="entry name" value="PHP_domain"/>
</dbReference>
<dbReference type="PANTHER" id="PTHR42924:SF3">
    <property type="entry name" value="POLYMERASE_HISTIDINOL PHOSPHATASE N-TERMINAL DOMAIN-CONTAINING PROTEIN"/>
    <property type="match status" value="1"/>
</dbReference>
<reference evidence="2 3" key="1">
    <citation type="submission" date="2015-02" db="EMBL/GenBank/DDBJ databases">
        <title>Single-cell genomics of uncultivated deep-branching MTB reveals a conserved set of magnetosome genes.</title>
        <authorList>
            <person name="Kolinko S."/>
            <person name="Richter M."/>
            <person name="Glockner F.O."/>
            <person name="Brachmann A."/>
            <person name="Schuler D."/>
        </authorList>
    </citation>
    <scope>NUCLEOTIDE SEQUENCE [LARGE SCALE GENOMIC DNA]</scope>
    <source>
        <strain evidence="2">SKK-01</strain>
    </source>
</reference>
<evidence type="ECO:0000313" key="3">
    <source>
        <dbReference type="Proteomes" id="UP000033428"/>
    </source>
</evidence>
<dbReference type="InterPro" id="IPR016195">
    <property type="entry name" value="Pol/histidinol_Pase-like"/>
</dbReference>
<evidence type="ECO:0000313" key="2">
    <source>
        <dbReference type="EMBL" id="KJJ85091.1"/>
    </source>
</evidence>
<dbReference type="Pfam" id="PF02811">
    <property type="entry name" value="PHP"/>
    <property type="match status" value="1"/>
</dbReference>
<feature type="domain" description="PHP" evidence="1">
    <location>
        <begin position="3"/>
        <end position="99"/>
    </location>
</feature>
<dbReference type="GO" id="GO:0004534">
    <property type="term" value="F:5'-3' RNA exonuclease activity"/>
    <property type="evidence" value="ECO:0007669"/>
    <property type="project" value="TreeGrafter"/>
</dbReference>
<accession>A0A0F0CU74</accession>
<dbReference type="InterPro" id="IPR004013">
    <property type="entry name" value="PHP_dom"/>
</dbReference>
<proteinExistence type="predicted"/>
<sequence>MFSPKEVVYNAFYNGLKVIAITDHDTVEGIDPALEYAKNSGLEVIPGIEISARVSGKEIHVLGYFLDWYNPVLKTILDERKKARAERINKMVKLLYTAGFNITVNDVFQLSEHGIVGRLHLARILVSKGYVSSVKEAFRKYIGEGKPYHAEQELMDYKQAINLIKESGGVPVLAHPGVSKVEEFLPDIIKAGIKGLEVFHSEHTIPQMRKYFELAKKHFLLVTGGSDCHGHGKDKILMGKIKVSLELVEDLRVTNIEQAIINKQTVKSK</sequence>
<keyword evidence="3" id="KW-1185">Reference proteome</keyword>
<dbReference type="SUPFAM" id="SSF89550">
    <property type="entry name" value="PHP domain-like"/>
    <property type="match status" value="1"/>
</dbReference>
<dbReference type="PANTHER" id="PTHR42924">
    <property type="entry name" value="EXONUCLEASE"/>
    <property type="match status" value="1"/>
</dbReference>
<name>A0A0F0CU74_9BACT</name>
<dbReference type="Gene3D" id="3.20.20.140">
    <property type="entry name" value="Metal-dependent hydrolases"/>
    <property type="match status" value="1"/>
</dbReference>